<dbReference type="AlphaFoldDB" id="A0A0D2DU07"/>
<feature type="region of interest" description="Disordered" evidence="1">
    <location>
        <begin position="1"/>
        <end position="23"/>
    </location>
</feature>
<proteinExistence type="predicted"/>
<accession>A0A0D2DU07</accession>
<feature type="region of interest" description="Disordered" evidence="1">
    <location>
        <begin position="48"/>
        <end position="134"/>
    </location>
</feature>
<name>A0A0D2DU07_9EURO</name>
<dbReference type="EMBL" id="KN846960">
    <property type="protein sequence ID" value="KIW65577.1"/>
    <property type="molecule type" value="Genomic_DNA"/>
</dbReference>
<sequence length="134" mass="14829">MSSPPSYTNPIDPEHDRLPPYRAKHRFANSAEELAALKDFAESKLYVKPGSDGTLPDLQSGSWGLKSLAWGGPMQGEVSGERGWPAPETAEERKRRREAEKARKREERARKGSVGERLKKVISGGSAKEGDRQV</sequence>
<feature type="compositionally biased region" description="Basic and acidic residues" evidence="1">
    <location>
        <begin position="90"/>
        <end position="119"/>
    </location>
</feature>
<protein>
    <submittedName>
        <fullName evidence="2">Uncharacterized protein</fullName>
    </submittedName>
</protein>
<organism evidence="2 3">
    <name type="scientific">Phialophora macrospora</name>
    <dbReference type="NCBI Taxonomy" id="1851006"/>
    <lineage>
        <taxon>Eukaryota</taxon>
        <taxon>Fungi</taxon>
        <taxon>Dikarya</taxon>
        <taxon>Ascomycota</taxon>
        <taxon>Pezizomycotina</taxon>
        <taxon>Eurotiomycetes</taxon>
        <taxon>Chaetothyriomycetidae</taxon>
        <taxon>Chaetothyriales</taxon>
        <taxon>Herpotrichiellaceae</taxon>
        <taxon>Phialophora</taxon>
    </lineage>
</organism>
<gene>
    <name evidence="2" type="ORF">PV04_07823</name>
</gene>
<dbReference type="HOGENOM" id="CLU_135136_0_0_1"/>
<evidence type="ECO:0000313" key="2">
    <source>
        <dbReference type="EMBL" id="KIW65577.1"/>
    </source>
</evidence>
<evidence type="ECO:0000313" key="3">
    <source>
        <dbReference type="Proteomes" id="UP000054266"/>
    </source>
</evidence>
<evidence type="ECO:0000256" key="1">
    <source>
        <dbReference type="SAM" id="MobiDB-lite"/>
    </source>
</evidence>
<keyword evidence="3" id="KW-1185">Reference proteome</keyword>
<dbReference type="Proteomes" id="UP000054266">
    <property type="component" value="Unassembled WGS sequence"/>
</dbReference>
<reference evidence="2 3" key="1">
    <citation type="submission" date="2015-01" db="EMBL/GenBank/DDBJ databases">
        <title>The Genome Sequence of Capronia semiimmersa CBS27337.</title>
        <authorList>
            <consortium name="The Broad Institute Genomics Platform"/>
            <person name="Cuomo C."/>
            <person name="de Hoog S."/>
            <person name="Gorbushina A."/>
            <person name="Stielow B."/>
            <person name="Teixiera M."/>
            <person name="Abouelleil A."/>
            <person name="Chapman S.B."/>
            <person name="Priest M."/>
            <person name="Young S.K."/>
            <person name="Wortman J."/>
            <person name="Nusbaum C."/>
            <person name="Birren B."/>
        </authorList>
    </citation>
    <scope>NUCLEOTIDE SEQUENCE [LARGE SCALE GENOMIC DNA]</scope>
    <source>
        <strain evidence="2 3">CBS 27337</strain>
    </source>
</reference>